<comment type="caution">
    <text evidence="7">The sequence shown here is derived from an EMBL/GenBank/DDBJ whole genome shotgun (WGS) entry which is preliminary data.</text>
</comment>
<keyword evidence="5" id="KW-0378">Hydrolase</keyword>
<dbReference type="OrthoDB" id="10068564at2759"/>
<keyword evidence="3" id="KW-0540">Nuclease</keyword>
<evidence type="ECO:0000256" key="2">
    <source>
        <dbReference type="ARBA" id="ARBA00022695"/>
    </source>
</evidence>
<evidence type="ECO:0000256" key="1">
    <source>
        <dbReference type="ARBA" id="ARBA00022679"/>
    </source>
</evidence>
<evidence type="ECO:0000313" key="7">
    <source>
        <dbReference type="EMBL" id="CAB4026670.1"/>
    </source>
</evidence>
<gene>
    <name evidence="7" type="ORF">PACLA_8A066537</name>
</gene>
<proteinExistence type="predicted"/>
<dbReference type="PANTHER" id="PTHR37984">
    <property type="entry name" value="PROTEIN CBG26694"/>
    <property type="match status" value="1"/>
</dbReference>
<dbReference type="GO" id="GO:0004519">
    <property type="term" value="F:endonuclease activity"/>
    <property type="evidence" value="ECO:0007669"/>
    <property type="project" value="UniProtKB-KW"/>
</dbReference>
<dbReference type="Gene3D" id="3.30.70.270">
    <property type="match status" value="2"/>
</dbReference>
<dbReference type="InterPro" id="IPR043502">
    <property type="entry name" value="DNA/RNA_pol_sf"/>
</dbReference>
<dbReference type="Pfam" id="PF17917">
    <property type="entry name" value="RT_RNaseH"/>
    <property type="match status" value="1"/>
</dbReference>
<sequence>MRLANEAIRRVRHPIPTVNDVSFALNGAKFFSKLDLSQAYHQLELDEQSRYITTFSTHVFSKEGTHPDPRRVAGLLNAPQPNNAHEVRSFLGMANYSSKYIRDSATLTAPLRDLTKKDLKNTLAIAPCMSYFDKNKQTFVTVDASPVGISGILSQKPRNGDVDSQQIIAYATQALTDTEKRYSLTEKEALAIVWAVEHFHLFLFGSEFTLITDHKPLEIIYGQRTAKTSARIER</sequence>
<dbReference type="GO" id="GO:0003964">
    <property type="term" value="F:RNA-directed DNA polymerase activity"/>
    <property type="evidence" value="ECO:0007669"/>
    <property type="project" value="UniProtKB-KW"/>
</dbReference>
<reference evidence="7" key="1">
    <citation type="submission" date="2020-04" db="EMBL/GenBank/DDBJ databases">
        <authorList>
            <person name="Alioto T."/>
            <person name="Alioto T."/>
            <person name="Gomez Garrido J."/>
        </authorList>
    </citation>
    <scope>NUCLEOTIDE SEQUENCE</scope>
    <source>
        <strain evidence="7">A484AB</strain>
    </source>
</reference>
<name>A0A7D9L658_PARCT</name>
<evidence type="ECO:0000256" key="5">
    <source>
        <dbReference type="ARBA" id="ARBA00022801"/>
    </source>
</evidence>
<evidence type="ECO:0000256" key="3">
    <source>
        <dbReference type="ARBA" id="ARBA00022722"/>
    </source>
</evidence>
<dbReference type="SUPFAM" id="SSF56672">
    <property type="entry name" value="DNA/RNA polymerases"/>
    <property type="match status" value="1"/>
</dbReference>
<dbReference type="AlphaFoldDB" id="A0A7D9L658"/>
<evidence type="ECO:0000313" key="8">
    <source>
        <dbReference type="Proteomes" id="UP001152795"/>
    </source>
</evidence>
<dbReference type="Proteomes" id="UP001152795">
    <property type="component" value="Unassembled WGS sequence"/>
</dbReference>
<keyword evidence="1" id="KW-0808">Transferase</keyword>
<dbReference type="PANTHER" id="PTHR37984:SF11">
    <property type="entry name" value="INTEGRASE CATALYTIC DOMAIN-CONTAINING PROTEIN"/>
    <property type="match status" value="1"/>
</dbReference>
<evidence type="ECO:0000256" key="4">
    <source>
        <dbReference type="ARBA" id="ARBA00022759"/>
    </source>
</evidence>
<accession>A0A7D9L658</accession>
<protein>
    <submittedName>
        <fullName evidence="7">Uncharacterized protein</fullName>
    </submittedName>
</protein>
<evidence type="ECO:0000256" key="6">
    <source>
        <dbReference type="ARBA" id="ARBA00022918"/>
    </source>
</evidence>
<dbReference type="EMBL" id="CACRXK020014335">
    <property type="protein sequence ID" value="CAB4026670.1"/>
    <property type="molecule type" value="Genomic_DNA"/>
</dbReference>
<organism evidence="7 8">
    <name type="scientific">Paramuricea clavata</name>
    <name type="common">Red gorgonian</name>
    <name type="synonym">Violescent sea-whip</name>
    <dbReference type="NCBI Taxonomy" id="317549"/>
    <lineage>
        <taxon>Eukaryota</taxon>
        <taxon>Metazoa</taxon>
        <taxon>Cnidaria</taxon>
        <taxon>Anthozoa</taxon>
        <taxon>Octocorallia</taxon>
        <taxon>Malacalcyonacea</taxon>
        <taxon>Plexauridae</taxon>
        <taxon>Paramuricea</taxon>
    </lineage>
</organism>
<keyword evidence="6" id="KW-0695">RNA-directed DNA polymerase</keyword>
<dbReference type="CDD" id="cd09274">
    <property type="entry name" value="RNase_HI_RT_Ty3"/>
    <property type="match status" value="1"/>
</dbReference>
<dbReference type="InterPro" id="IPR043128">
    <property type="entry name" value="Rev_trsase/Diguanyl_cyclase"/>
</dbReference>
<keyword evidence="8" id="KW-1185">Reference proteome</keyword>
<dbReference type="GO" id="GO:0016787">
    <property type="term" value="F:hydrolase activity"/>
    <property type="evidence" value="ECO:0007669"/>
    <property type="project" value="UniProtKB-KW"/>
</dbReference>
<keyword evidence="4" id="KW-0255">Endonuclease</keyword>
<dbReference type="InterPro" id="IPR041373">
    <property type="entry name" value="RT_RNaseH"/>
</dbReference>
<dbReference type="InterPro" id="IPR050951">
    <property type="entry name" value="Retrovirus_Pol_polyprotein"/>
</dbReference>
<keyword evidence="2" id="KW-0548">Nucleotidyltransferase</keyword>